<dbReference type="GO" id="GO:0009055">
    <property type="term" value="F:electron transfer activity"/>
    <property type="evidence" value="ECO:0007669"/>
    <property type="project" value="InterPro"/>
</dbReference>
<feature type="chain" id="PRO_5020500385" evidence="5">
    <location>
        <begin position="21"/>
        <end position="159"/>
    </location>
</feature>
<name>A0A4R2RJX0_9RHOB</name>
<dbReference type="OrthoDB" id="9793634at2"/>
<keyword evidence="2 4" id="KW-0479">Metal-binding</keyword>
<keyword evidence="3 4" id="KW-0408">Iron</keyword>
<dbReference type="Pfam" id="PF00034">
    <property type="entry name" value="Cytochrom_C"/>
    <property type="match status" value="1"/>
</dbReference>
<dbReference type="Proteomes" id="UP000295050">
    <property type="component" value="Unassembled WGS sequence"/>
</dbReference>
<evidence type="ECO:0000256" key="3">
    <source>
        <dbReference type="ARBA" id="ARBA00023004"/>
    </source>
</evidence>
<proteinExistence type="predicted"/>
<dbReference type="NCBIfam" id="TIGR04485">
    <property type="entry name" value="thiosulf_SoxX"/>
    <property type="match status" value="1"/>
</dbReference>
<dbReference type="GO" id="GO:0020037">
    <property type="term" value="F:heme binding"/>
    <property type="evidence" value="ECO:0007669"/>
    <property type="project" value="InterPro"/>
</dbReference>
<dbReference type="InterPro" id="IPR030999">
    <property type="entry name" value="Thiosulf_SoxX"/>
</dbReference>
<dbReference type="AlphaFoldDB" id="A0A4R2RJX0"/>
<dbReference type="EMBL" id="SLXU01000001">
    <property type="protein sequence ID" value="TCP63184.1"/>
    <property type="molecule type" value="Genomic_DNA"/>
</dbReference>
<evidence type="ECO:0000313" key="8">
    <source>
        <dbReference type="Proteomes" id="UP000295050"/>
    </source>
</evidence>
<evidence type="ECO:0000259" key="6">
    <source>
        <dbReference type="PROSITE" id="PS51007"/>
    </source>
</evidence>
<dbReference type="SUPFAM" id="SSF46626">
    <property type="entry name" value="Cytochrome c"/>
    <property type="match status" value="1"/>
</dbReference>
<keyword evidence="5" id="KW-0732">Signal</keyword>
<feature type="signal peptide" evidence="5">
    <location>
        <begin position="1"/>
        <end position="20"/>
    </location>
</feature>
<evidence type="ECO:0000313" key="7">
    <source>
        <dbReference type="EMBL" id="TCP63184.1"/>
    </source>
</evidence>
<keyword evidence="8" id="KW-1185">Reference proteome</keyword>
<organism evidence="7 8">
    <name type="scientific">Rhodovulum bhavnagarense</name>
    <dbReference type="NCBI Taxonomy" id="992286"/>
    <lineage>
        <taxon>Bacteria</taxon>
        <taxon>Pseudomonadati</taxon>
        <taxon>Pseudomonadota</taxon>
        <taxon>Alphaproteobacteria</taxon>
        <taxon>Rhodobacterales</taxon>
        <taxon>Paracoccaceae</taxon>
        <taxon>Rhodovulum</taxon>
    </lineage>
</organism>
<accession>A0A4R2RJX0</accession>
<gene>
    <name evidence="7" type="ORF">EV663_101452</name>
</gene>
<keyword evidence="1 4" id="KW-0349">Heme</keyword>
<dbReference type="InterPro" id="IPR036909">
    <property type="entry name" value="Cyt_c-like_dom_sf"/>
</dbReference>
<dbReference type="Gene3D" id="1.10.760.10">
    <property type="entry name" value="Cytochrome c-like domain"/>
    <property type="match status" value="1"/>
</dbReference>
<dbReference type="RefSeq" id="WP_132950119.1">
    <property type="nucleotide sequence ID" value="NZ_SLXU01000001.1"/>
</dbReference>
<dbReference type="PROSITE" id="PS51007">
    <property type="entry name" value="CYTC"/>
    <property type="match status" value="1"/>
</dbReference>
<sequence length="159" mass="16711">MKKGALGALCLLVAAGTASAGTVAPGDVKMDEYGFVPVPLTDQPGDPVNGRKIAGTKSLGNCVSCHVIGEMASDVPFHGEVGPELDGLPGRYPEAMVRGILVNSKNIFEGTVMPAYYKVDGFNRIADGFTTKPLEGEIEPLLSAQQIEDVVAYLMTLKD</sequence>
<evidence type="ECO:0000256" key="5">
    <source>
        <dbReference type="SAM" id="SignalP"/>
    </source>
</evidence>
<comment type="caution">
    <text evidence="7">The sequence shown here is derived from an EMBL/GenBank/DDBJ whole genome shotgun (WGS) entry which is preliminary data.</text>
</comment>
<dbReference type="InterPro" id="IPR009056">
    <property type="entry name" value="Cyt_c-like_dom"/>
</dbReference>
<feature type="domain" description="Cytochrome c" evidence="6">
    <location>
        <begin position="45"/>
        <end position="158"/>
    </location>
</feature>
<evidence type="ECO:0000256" key="4">
    <source>
        <dbReference type="PROSITE-ProRule" id="PRU00433"/>
    </source>
</evidence>
<evidence type="ECO:0000256" key="2">
    <source>
        <dbReference type="ARBA" id="ARBA00022723"/>
    </source>
</evidence>
<reference evidence="7 8" key="1">
    <citation type="submission" date="2019-03" db="EMBL/GenBank/DDBJ databases">
        <title>Genomic Encyclopedia of Type Strains, Phase IV (KMG-IV): sequencing the most valuable type-strain genomes for metagenomic binning, comparative biology and taxonomic classification.</title>
        <authorList>
            <person name="Goeker M."/>
        </authorList>
    </citation>
    <scope>NUCLEOTIDE SEQUENCE [LARGE SCALE GENOMIC DNA]</scope>
    <source>
        <strain evidence="7 8">DSM 24766</strain>
    </source>
</reference>
<evidence type="ECO:0000256" key="1">
    <source>
        <dbReference type="ARBA" id="ARBA00022617"/>
    </source>
</evidence>
<protein>
    <submittedName>
        <fullName evidence="7">Sulfur-oxidizing protein SoxX</fullName>
    </submittedName>
</protein>
<dbReference type="GO" id="GO:0046872">
    <property type="term" value="F:metal ion binding"/>
    <property type="evidence" value="ECO:0007669"/>
    <property type="project" value="UniProtKB-KW"/>
</dbReference>